<evidence type="ECO:0000256" key="8">
    <source>
        <dbReference type="ARBA" id="ARBA00022691"/>
    </source>
</evidence>
<dbReference type="RefSeq" id="WP_095416896.1">
    <property type="nucleotide sequence ID" value="NZ_CP018477.1"/>
</dbReference>
<dbReference type="Pfam" id="PF00202">
    <property type="entry name" value="Aminotran_3"/>
    <property type="match status" value="1"/>
</dbReference>
<evidence type="ECO:0000256" key="1">
    <source>
        <dbReference type="ARBA" id="ARBA00001933"/>
    </source>
</evidence>
<evidence type="ECO:0000256" key="5">
    <source>
        <dbReference type="ARBA" id="ARBA00022490"/>
    </source>
</evidence>
<dbReference type="EMBL" id="CP018477">
    <property type="protein sequence ID" value="ASV75879.1"/>
    <property type="molecule type" value="Genomic_DNA"/>
</dbReference>
<feature type="binding site" evidence="13">
    <location>
        <position position="256"/>
    </location>
    <ligand>
        <name>pyridoxal 5'-phosphate</name>
        <dbReference type="ChEBI" id="CHEBI:597326"/>
    </ligand>
</feature>
<dbReference type="InterPro" id="IPR005814">
    <property type="entry name" value="Aminotrans_3"/>
</dbReference>
<keyword evidence="10 13" id="KW-0663">Pyridoxal phosphate</keyword>
<evidence type="ECO:0000256" key="2">
    <source>
        <dbReference type="ARBA" id="ARBA00004496"/>
    </source>
</evidence>
<dbReference type="OrthoDB" id="9816013at2"/>
<evidence type="ECO:0000256" key="13">
    <source>
        <dbReference type="HAMAP-Rule" id="MF_00834"/>
    </source>
</evidence>
<comment type="function">
    <text evidence="13">Catalyzes the transfer of the alpha-amino group from S-adenosyl-L-methionine (SAM) to 7-keto-8-aminopelargonic acid (KAPA) to form 7,8-diaminopelargonic acid (DAPA). It is the only aminotransferase known to utilize SAM as an amino donor.</text>
</comment>
<reference evidence="14 15" key="1">
    <citation type="journal article" name="Front. Microbiol.">
        <title>Sugar Metabolism of the First Thermophilic Planctomycete Thermogutta terrifontis: Comparative Genomic and Transcriptomic Approaches.</title>
        <authorList>
            <person name="Elcheninov A.G."/>
            <person name="Menzel P."/>
            <person name="Gudbergsdottir S.R."/>
            <person name="Slesarev A.I."/>
            <person name="Kadnikov V.V."/>
            <person name="Krogh A."/>
            <person name="Bonch-Osmolovskaya E.A."/>
            <person name="Peng X."/>
            <person name="Kublanov I.V."/>
        </authorList>
    </citation>
    <scope>NUCLEOTIDE SEQUENCE [LARGE SCALE GENOMIC DNA]</scope>
    <source>
        <strain evidence="14 15">R1</strain>
    </source>
</reference>
<dbReference type="KEGG" id="ttf:THTE_3277"/>
<feature type="binding site" evidence="13">
    <location>
        <position position="320"/>
    </location>
    <ligand>
        <name>substrate</name>
    </ligand>
</feature>
<gene>
    <name evidence="13" type="primary">bioA</name>
    <name evidence="14" type="ORF">THTE_3277</name>
</gene>
<dbReference type="InterPro" id="IPR015424">
    <property type="entry name" value="PyrdxlP-dep_Trfase"/>
</dbReference>
<dbReference type="AlphaFoldDB" id="A0A286RIU3"/>
<feature type="binding site" evidence="13">
    <location>
        <position position="285"/>
    </location>
    <ligand>
        <name>substrate</name>
    </ligand>
</feature>
<feature type="binding site" evidence="13">
    <location>
        <begin position="115"/>
        <end position="116"/>
    </location>
    <ligand>
        <name>pyridoxal 5'-phosphate</name>
        <dbReference type="ChEBI" id="CHEBI:597326"/>
    </ligand>
</feature>
<dbReference type="FunFam" id="3.40.640.10:FF:000078">
    <property type="entry name" value="Adenosylmethionine-8-amino-7-oxononanoate aminotransferase"/>
    <property type="match status" value="1"/>
</dbReference>
<dbReference type="PANTHER" id="PTHR42684:SF17">
    <property type="entry name" value="ADENOSYLMETHIONINE-8-AMINO-7-OXONONANOATE AMINOTRANSFERASE"/>
    <property type="match status" value="1"/>
</dbReference>
<dbReference type="InterPro" id="IPR015422">
    <property type="entry name" value="PyrdxlP-dep_Trfase_small"/>
</dbReference>
<dbReference type="Gene3D" id="3.40.640.10">
    <property type="entry name" value="Type I PLP-dependent aspartate aminotransferase-like (Major domain)"/>
    <property type="match status" value="1"/>
</dbReference>
<dbReference type="GO" id="GO:0009102">
    <property type="term" value="P:biotin biosynthetic process"/>
    <property type="evidence" value="ECO:0007669"/>
    <property type="project" value="UniProtKB-UniRule"/>
</dbReference>
<feature type="modified residue" description="N6-(pyridoxal phosphate)lysine" evidence="13">
    <location>
        <position position="285"/>
    </location>
</feature>
<accession>A0A286RIU3</accession>
<dbReference type="GO" id="GO:0004015">
    <property type="term" value="F:adenosylmethionine-8-amino-7-oxononanoate transaminase activity"/>
    <property type="evidence" value="ECO:0007669"/>
    <property type="project" value="UniProtKB-UniRule"/>
</dbReference>
<proteinExistence type="inferred from homology"/>
<evidence type="ECO:0000256" key="9">
    <source>
        <dbReference type="ARBA" id="ARBA00022756"/>
    </source>
</evidence>
<dbReference type="CDD" id="cd00610">
    <property type="entry name" value="OAT_like"/>
    <property type="match status" value="1"/>
</dbReference>
<dbReference type="EC" id="2.6.1.62" evidence="13"/>
<dbReference type="GO" id="GO:0030170">
    <property type="term" value="F:pyridoxal phosphate binding"/>
    <property type="evidence" value="ECO:0007669"/>
    <property type="project" value="UniProtKB-UniRule"/>
</dbReference>
<comment type="caution">
    <text evidence="13">Lacks conserved residue(s) required for the propagation of feature annotation.</text>
</comment>
<dbReference type="UniPathway" id="UPA00078">
    <property type="reaction ID" value="UER00160"/>
</dbReference>
<evidence type="ECO:0000256" key="10">
    <source>
        <dbReference type="ARBA" id="ARBA00022898"/>
    </source>
</evidence>
<evidence type="ECO:0000256" key="11">
    <source>
        <dbReference type="ARBA" id="ARBA00048449"/>
    </source>
</evidence>
<comment type="subcellular location">
    <subcellularLocation>
        <location evidence="2 13">Cytoplasm</location>
    </subcellularLocation>
</comment>
<dbReference type="SUPFAM" id="SSF53383">
    <property type="entry name" value="PLP-dependent transferases"/>
    <property type="match status" value="1"/>
</dbReference>
<dbReference type="GO" id="GO:0005737">
    <property type="term" value="C:cytoplasm"/>
    <property type="evidence" value="ECO:0007669"/>
    <property type="project" value="UniProtKB-SubCell"/>
</dbReference>
<keyword evidence="9 13" id="KW-0093">Biotin biosynthesis</keyword>
<dbReference type="PANTHER" id="PTHR42684">
    <property type="entry name" value="ADENOSYLMETHIONINE-8-AMINO-7-OXONONANOATE AMINOTRANSFERASE"/>
    <property type="match status" value="1"/>
</dbReference>
<keyword evidence="15" id="KW-1185">Reference proteome</keyword>
<keyword evidence="7 13" id="KW-0808">Transferase</keyword>
<dbReference type="PROSITE" id="PS00600">
    <property type="entry name" value="AA_TRANSFER_CLASS_3"/>
    <property type="match status" value="1"/>
</dbReference>
<dbReference type="InterPro" id="IPR015421">
    <property type="entry name" value="PyrdxlP-dep_Trfase_major"/>
</dbReference>
<evidence type="ECO:0000256" key="4">
    <source>
        <dbReference type="ARBA" id="ARBA00011738"/>
    </source>
</evidence>
<comment type="similarity">
    <text evidence="12 13">Belongs to the class-III pyridoxal-phosphate-dependent aminotransferase family. BioA subfamily.</text>
</comment>
<dbReference type="PIRSF" id="PIRSF000521">
    <property type="entry name" value="Transaminase_4ab_Lys_Orn"/>
    <property type="match status" value="1"/>
</dbReference>
<evidence type="ECO:0000313" key="14">
    <source>
        <dbReference type="EMBL" id="ASV75879.1"/>
    </source>
</evidence>
<comment type="pathway">
    <text evidence="3 13">Cofactor biosynthesis; biotin biosynthesis; 7,8-diaminononanoate from 8-amino-7-oxononanoate (SAM route): step 1/1.</text>
</comment>
<dbReference type="HAMAP" id="MF_00834">
    <property type="entry name" value="BioA"/>
    <property type="match status" value="1"/>
</dbReference>
<evidence type="ECO:0000256" key="7">
    <source>
        <dbReference type="ARBA" id="ARBA00022679"/>
    </source>
</evidence>
<dbReference type="InterPro" id="IPR005815">
    <property type="entry name" value="BioA"/>
</dbReference>
<organism evidence="14 15">
    <name type="scientific">Thermogutta terrifontis</name>
    <dbReference type="NCBI Taxonomy" id="1331910"/>
    <lineage>
        <taxon>Bacteria</taxon>
        <taxon>Pseudomonadati</taxon>
        <taxon>Planctomycetota</taxon>
        <taxon>Planctomycetia</taxon>
        <taxon>Pirellulales</taxon>
        <taxon>Thermoguttaceae</taxon>
        <taxon>Thermogutta</taxon>
    </lineage>
</organism>
<comment type="subunit">
    <text evidence="4 13">Homodimer.</text>
</comment>
<keyword evidence="6 13" id="KW-0032">Aminotransferase</keyword>
<evidence type="ECO:0000256" key="3">
    <source>
        <dbReference type="ARBA" id="ARBA00005063"/>
    </source>
</evidence>
<protein>
    <recommendedName>
        <fullName evidence="13">Adenosylmethionine-8-amino-7-oxononanoate aminotransferase</fullName>
        <ecNumber evidence="13">2.6.1.62</ecNumber>
    </recommendedName>
    <alternativeName>
        <fullName evidence="13">7,8-diamino-pelargonic acid aminotransferase</fullName>
        <shortName evidence="13">DAPA AT</shortName>
        <shortName evidence="13">DAPA aminotransferase</shortName>
    </alternativeName>
    <alternativeName>
        <fullName evidence="13">7,8-diaminononanoate synthase</fullName>
        <shortName evidence="13">DANS</shortName>
    </alternativeName>
    <alternativeName>
        <fullName evidence="13">Diaminopelargonic acid synthase</fullName>
    </alternativeName>
</protein>
<sequence>MDEKEKELLRQWDRTIYWHAFTQMAEYEPFIIESAQGCRLIDIDGREYIDGVASLWCNVHGHRHPRLDQAIREQLDKVAHVTSLGCSNPTTIRLAKRLTEIAPPGLNHVFFADSGAGAVEVALKVAFQYWRQIPDPQPQKTLFLALGEAYHGDTLGAVSVGGVDRFNAVFQPLMFPTIRLPCPDTYRTPEGVSPEKLADYYLAQLEEVLRREHARIVGMIVEPLVQCAAGMVVHPPGYLRGVRELTRKYGVLLIADEVAVGFGRTGRMFACQHEGVTPDLLCLGKGLTGGYLPVAATLVTDEIYNAFLGDYTSLRTFFHGHTYGGNPLGAAVALANLDVFQEERTLEQLPPKIERLASHLQRIAERPHVGHVRQCGLIAGIELVHDKATKRPYPWTERRGWQVCQYARQEGVFLRPLGDVIVIFPPLAISLEEIDHICQAVERGIIAVTE</sequence>
<keyword evidence="8 13" id="KW-0949">S-adenosyl-L-methionine</keyword>
<dbReference type="NCBIfam" id="TIGR00508">
    <property type="entry name" value="bioA"/>
    <property type="match status" value="1"/>
</dbReference>
<comment type="cofactor">
    <cofactor evidence="1 13">
        <name>pyridoxal 5'-phosphate</name>
        <dbReference type="ChEBI" id="CHEBI:597326"/>
    </cofactor>
</comment>
<feature type="binding site" evidence="13">
    <location>
        <position position="415"/>
    </location>
    <ligand>
        <name>substrate</name>
    </ligand>
</feature>
<evidence type="ECO:0000256" key="6">
    <source>
        <dbReference type="ARBA" id="ARBA00022576"/>
    </source>
</evidence>
<name>A0A286RIU3_9BACT</name>
<dbReference type="Gene3D" id="3.90.1150.10">
    <property type="entry name" value="Aspartate Aminotransferase, domain 1"/>
    <property type="match status" value="1"/>
</dbReference>
<dbReference type="Proteomes" id="UP000215086">
    <property type="component" value="Chromosome"/>
</dbReference>
<comment type="catalytic activity">
    <reaction evidence="11 13">
        <text>(8S)-8-amino-7-oxononanoate + S-adenosyl-L-methionine = S-adenosyl-4-methylsulfanyl-2-oxobutanoate + (7R,8S)-7,8-diammoniononanoate</text>
        <dbReference type="Rhea" id="RHEA:16861"/>
        <dbReference type="ChEBI" id="CHEBI:16490"/>
        <dbReference type="ChEBI" id="CHEBI:59789"/>
        <dbReference type="ChEBI" id="CHEBI:149468"/>
        <dbReference type="ChEBI" id="CHEBI:149469"/>
        <dbReference type="EC" id="2.6.1.62"/>
    </reaction>
</comment>
<dbReference type="InterPro" id="IPR049704">
    <property type="entry name" value="Aminotrans_3_PPA_site"/>
</dbReference>
<keyword evidence="5 13" id="KW-0963">Cytoplasm</keyword>
<feature type="binding site" evidence="13">
    <location>
        <position position="150"/>
    </location>
    <ligand>
        <name>substrate</name>
    </ligand>
</feature>
<feature type="binding site" evidence="13">
    <location>
        <begin position="321"/>
        <end position="322"/>
    </location>
    <ligand>
        <name>pyridoxal 5'-phosphate</name>
        <dbReference type="ChEBI" id="CHEBI:597326"/>
    </ligand>
</feature>
<evidence type="ECO:0000313" key="15">
    <source>
        <dbReference type="Proteomes" id="UP000215086"/>
    </source>
</evidence>
<evidence type="ECO:0000256" key="12">
    <source>
        <dbReference type="ARBA" id="ARBA00060970"/>
    </source>
</evidence>
<feature type="site" description="Participates in the substrate recognition with KAPA and in a stacking interaction with the adenine ring of SAM" evidence="13">
    <location>
        <position position="21"/>
    </location>
</feature>